<proteinExistence type="predicted"/>
<dbReference type="AlphaFoldDB" id="A0A0D0LK96"/>
<dbReference type="SUPFAM" id="SSF109604">
    <property type="entry name" value="HD-domain/PDEase-like"/>
    <property type="match status" value="1"/>
</dbReference>
<dbReference type="Gene3D" id="1.10.10.10">
    <property type="entry name" value="Winged helix-like DNA-binding domain superfamily/Winged helix DNA-binding domain"/>
    <property type="match status" value="1"/>
</dbReference>
<dbReference type="InterPro" id="IPR052020">
    <property type="entry name" value="Cyclic_di-GMP/3'3'-cGAMP_PDE"/>
</dbReference>
<dbReference type="InterPro" id="IPR000792">
    <property type="entry name" value="Tscrpt_reg_LuxR_C"/>
</dbReference>
<dbReference type="CDD" id="cd06170">
    <property type="entry name" value="LuxR_C_like"/>
    <property type="match status" value="1"/>
</dbReference>
<name>A0A0D0LK96_VARPD</name>
<comment type="caution">
    <text evidence="3">The sequence shown here is derived from an EMBL/GenBank/DDBJ whole genome shotgun (WGS) entry which is preliminary data.</text>
</comment>
<dbReference type="Gene3D" id="1.10.3210.10">
    <property type="entry name" value="Hypothetical protein af1432"/>
    <property type="match status" value="2"/>
</dbReference>
<dbReference type="PRINTS" id="PR00038">
    <property type="entry name" value="HTHLUXR"/>
</dbReference>
<feature type="domain" description="HD-GYP" evidence="2">
    <location>
        <begin position="222"/>
        <end position="417"/>
    </location>
</feature>
<dbReference type="EMBL" id="JXQQ01000044">
    <property type="protein sequence ID" value="KIQ29643.1"/>
    <property type="molecule type" value="Genomic_DNA"/>
</dbReference>
<dbReference type="GO" id="GO:0003677">
    <property type="term" value="F:DNA binding"/>
    <property type="evidence" value="ECO:0007669"/>
    <property type="project" value="InterPro"/>
</dbReference>
<accession>A0A0D0LK96</accession>
<protein>
    <submittedName>
        <fullName evidence="3">LuxR family transcriptional regulator</fullName>
    </submittedName>
</protein>
<dbReference type="GO" id="GO:0006355">
    <property type="term" value="P:regulation of DNA-templated transcription"/>
    <property type="evidence" value="ECO:0007669"/>
    <property type="project" value="InterPro"/>
</dbReference>
<dbReference type="Proteomes" id="UP000032067">
    <property type="component" value="Unassembled WGS sequence"/>
</dbReference>
<dbReference type="SMART" id="SM00421">
    <property type="entry name" value="HTH_LUXR"/>
    <property type="match status" value="1"/>
</dbReference>
<dbReference type="PROSITE" id="PS51832">
    <property type="entry name" value="HD_GYP"/>
    <property type="match status" value="1"/>
</dbReference>
<dbReference type="InterPro" id="IPR037522">
    <property type="entry name" value="HD_GYP_dom"/>
</dbReference>
<dbReference type="SUPFAM" id="SSF46894">
    <property type="entry name" value="C-terminal effector domain of the bipartite response regulators"/>
    <property type="match status" value="1"/>
</dbReference>
<dbReference type="RefSeq" id="WP_042580347.1">
    <property type="nucleotide sequence ID" value="NZ_JXQQ01000044.1"/>
</dbReference>
<dbReference type="PANTHER" id="PTHR45228">
    <property type="entry name" value="CYCLIC DI-GMP PHOSPHODIESTERASE TM_0186-RELATED"/>
    <property type="match status" value="1"/>
</dbReference>
<reference evidence="3 4" key="1">
    <citation type="submission" date="2014-12" db="EMBL/GenBank/DDBJ databases">
        <title>16Stimator: statistical estimation of ribosomal gene copy numbers from draft genome assemblies.</title>
        <authorList>
            <person name="Perisin M.A."/>
            <person name="Vetter M."/>
            <person name="Gilbert J.A."/>
            <person name="Bergelson J."/>
        </authorList>
    </citation>
    <scope>NUCLEOTIDE SEQUENCE [LARGE SCALE GENOMIC DNA]</scope>
    <source>
        <strain evidence="3 4">MEDvA23</strain>
    </source>
</reference>
<dbReference type="Pfam" id="PF00196">
    <property type="entry name" value="GerE"/>
    <property type="match status" value="1"/>
</dbReference>
<feature type="domain" description="HTH luxR-type" evidence="1">
    <location>
        <begin position="415"/>
        <end position="480"/>
    </location>
</feature>
<evidence type="ECO:0000313" key="4">
    <source>
        <dbReference type="Proteomes" id="UP000032067"/>
    </source>
</evidence>
<dbReference type="PROSITE" id="PS50043">
    <property type="entry name" value="HTH_LUXR_2"/>
    <property type="match status" value="1"/>
</dbReference>
<gene>
    <name evidence="3" type="ORF">RT97_18970</name>
</gene>
<evidence type="ECO:0000259" key="2">
    <source>
        <dbReference type="PROSITE" id="PS51832"/>
    </source>
</evidence>
<dbReference type="OrthoDB" id="9763857at2"/>
<sequence>MQPAPHIPVFDAIKALAFVGDLSMGQPIDHSARTAWIASQLAAAIGRDQAVQGHAACASLLRWSGCTANAPEFSDLMGDDVGGRRAMLSTASASAAAEFAGSVGPMAEIHCEVSGDIARTLGMPPEVERTLRHMFETFDGRGKPQGLRASQIPEEVFVVSVAGDLEIFSRVHGLSNALRYIAERADARYPAFVVDAVQQHAVDWLHALEQGAAADMQPPSDALRETTASLELIADVIDLKLPWMTGFSRRVADAAFACAAGVGLGDTEQGQVRRAALIHGIGRASVPNAVWDSPGVRSEADKERLRLVPYWTDRAARRIGTLRTEAEIASFVDERLDGSGFFRGIKGPAIDVAGRVLAVAAHWVLLRTSRPGQAALDEAAAIAALKNEAKVGRLDAAAVAVLTGHPQADAAPTPSNDAAALLSSREIEVLGRISLGDSNKEAARVLGISPSTVRAHLENIFRKLECTTRAAATLKALTLGLL</sequence>
<dbReference type="Pfam" id="PF13487">
    <property type="entry name" value="HD_5"/>
    <property type="match status" value="1"/>
</dbReference>
<organism evidence="3 4">
    <name type="scientific">Variovorax paradoxus</name>
    <dbReference type="NCBI Taxonomy" id="34073"/>
    <lineage>
        <taxon>Bacteria</taxon>
        <taxon>Pseudomonadati</taxon>
        <taxon>Pseudomonadota</taxon>
        <taxon>Betaproteobacteria</taxon>
        <taxon>Burkholderiales</taxon>
        <taxon>Comamonadaceae</taxon>
        <taxon>Variovorax</taxon>
    </lineage>
</organism>
<evidence type="ECO:0000259" key="1">
    <source>
        <dbReference type="PROSITE" id="PS50043"/>
    </source>
</evidence>
<dbReference type="InterPro" id="IPR036388">
    <property type="entry name" value="WH-like_DNA-bd_sf"/>
</dbReference>
<evidence type="ECO:0000313" key="3">
    <source>
        <dbReference type="EMBL" id="KIQ29643.1"/>
    </source>
</evidence>
<dbReference type="InterPro" id="IPR016032">
    <property type="entry name" value="Sig_transdc_resp-reg_C-effctor"/>
</dbReference>